<dbReference type="InterPro" id="IPR036942">
    <property type="entry name" value="Beta-barrel_TonB_sf"/>
</dbReference>
<keyword evidence="3" id="KW-1134">Transmembrane beta strand</keyword>
<dbReference type="Gene3D" id="2.60.40.1120">
    <property type="entry name" value="Carboxypeptidase-like, regulatory domain"/>
    <property type="match status" value="1"/>
</dbReference>
<accession>A0A917H3P8</accession>
<dbReference type="EMBL" id="BMGT01000001">
    <property type="protein sequence ID" value="GGG66460.1"/>
    <property type="molecule type" value="Genomic_DNA"/>
</dbReference>
<sequence>MLLSRSNEVHARANKLLALIVLLLIFVASHRSYGQVEKGVITGQVKDSSGALVDHAQVTLRNVATELPTTTTTNGEGIYVSPPLNPGDYEVKIAAPGYSGSISHVRLDVAQRLTVDATLAVGDVSQSVDVQANTVQFDTETATISNLRTEEAVHNLPLNGRNFAELLGLGAGVVPGQSQMTGVVPLAQQRGPTAYAINGQRMTDNRFLLDGIGDNENHNGLGVVIFPPIDAVEEFREQTTDADARYGRAAGGIINLVFKSGTSHYHGEAFEFLRNSALDAKNYFDSGKKPPFHMHSFGATFGGPVFPSKNPRTFFFVDYAGVRTSQGLTNVNSIPAWGPQGVGDFSLYSQKVHDPVTGVAFPGNVVPASYLASVQSQVGQNILALFASSGVKSNIAGTTTANNYLYSPQRIDNGNAFDVKVDHQFTDNDSAFLRYSHSYDDILQPGLLPTPLVGAAVSGPAQQPAHQAVLSETHVFSPTLLNTARFGWSRIFITAQNFDAGLNLPTKLGIPGVIVPGDEAHTDGLPYMSIVGATAIGDSINSPTQIGTNNYQGNDNVTIVHGKHSIDVGTEVVRLQYNMYQTLAEHGTMAFTGNFTGLGLADLLLGAPTSGVYQYQPGTRGFRQLDLSFYGQDSYKVSDRLTLALGLRYDNFLGWPWTEVNNREYQFDPALSTTAVFQVGTHGIPRSGVLGNNLDFSPRVGFSYKVASKTVVHGGFGIYYQAPQVANSYTLGANAPAIDYWAFNNTTYGAAGFNYVSNGFVHTRSTTSAPAGAPLYAIDPNAKMPYSEQWHASVQQEIGESNRITVAYVGNVGVHLDGLLDINQATPGTTPIATRRPYPYFSQIWQLQTNLVSNYNGLQVTAERRSKNLGYQFSYTYSHALDENSSNPGNIVNSYNKHADYGNSDQNIPSRFVGSVNYTLPFRGSGVYRPLVQGWQVNAIATYSDGIPFSVSSGANSLGVADGIVPRAQFIGSTGNGSLPSGQRTLKQWFNTAAFANPGTQQWGNSGRNILEGPGTKNVDFSVFKTVPLHETTSLQLRSEFFNLFNSPQFNNPNATVGPGFGTVSSAGSPTTLQRVSREIQLAAKIVF</sequence>
<reference evidence="8" key="1">
    <citation type="journal article" date="2014" name="Int. J. Syst. Evol. Microbiol.">
        <title>Complete genome sequence of Corynebacterium casei LMG S-19264T (=DSM 44701T), isolated from a smear-ripened cheese.</title>
        <authorList>
            <consortium name="US DOE Joint Genome Institute (JGI-PGF)"/>
            <person name="Walter F."/>
            <person name="Albersmeier A."/>
            <person name="Kalinowski J."/>
            <person name="Ruckert C."/>
        </authorList>
    </citation>
    <scope>NUCLEOTIDE SEQUENCE</scope>
    <source>
        <strain evidence="8">CGMCC 1.12997</strain>
    </source>
</reference>
<evidence type="ECO:0000256" key="6">
    <source>
        <dbReference type="ARBA" id="ARBA00023237"/>
    </source>
</evidence>
<dbReference type="Pfam" id="PF25183">
    <property type="entry name" value="OMP_b-brl_4"/>
    <property type="match status" value="1"/>
</dbReference>
<feature type="domain" description="TonB-dependent transporter Oar-like beta-barrel" evidence="7">
    <location>
        <begin position="257"/>
        <end position="1081"/>
    </location>
</feature>
<dbReference type="PANTHER" id="PTHR30069:SF46">
    <property type="entry name" value="OAR PROTEIN"/>
    <property type="match status" value="1"/>
</dbReference>
<dbReference type="InterPro" id="IPR008969">
    <property type="entry name" value="CarboxyPept-like_regulatory"/>
</dbReference>
<comment type="caution">
    <text evidence="8">The sequence shown here is derived from an EMBL/GenBank/DDBJ whole genome shotgun (WGS) entry which is preliminary data.</text>
</comment>
<keyword evidence="4" id="KW-0812">Transmembrane</keyword>
<name>A0A917H3P8_9BACT</name>
<evidence type="ECO:0000256" key="3">
    <source>
        <dbReference type="ARBA" id="ARBA00022452"/>
    </source>
</evidence>
<dbReference type="AlphaFoldDB" id="A0A917H3P8"/>
<reference evidence="8" key="2">
    <citation type="submission" date="2020-09" db="EMBL/GenBank/DDBJ databases">
        <authorList>
            <person name="Sun Q."/>
            <person name="Zhou Y."/>
        </authorList>
    </citation>
    <scope>NUCLEOTIDE SEQUENCE</scope>
    <source>
        <strain evidence="8">CGMCC 1.12997</strain>
    </source>
</reference>
<keyword evidence="9" id="KW-1185">Reference proteome</keyword>
<dbReference type="Proteomes" id="UP000647241">
    <property type="component" value="Unassembled WGS sequence"/>
</dbReference>
<dbReference type="InterPro" id="IPR039426">
    <property type="entry name" value="TonB-dep_rcpt-like"/>
</dbReference>
<dbReference type="Gene3D" id="2.40.170.20">
    <property type="entry name" value="TonB-dependent receptor, beta-barrel domain"/>
    <property type="match status" value="1"/>
</dbReference>
<proteinExistence type="predicted"/>
<evidence type="ECO:0000259" key="7">
    <source>
        <dbReference type="Pfam" id="PF25183"/>
    </source>
</evidence>
<dbReference type="GO" id="GO:0009279">
    <property type="term" value="C:cell outer membrane"/>
    <property type="evidence" value="ECO:0007669"/>
    <property type="project" value="UniProtKB-SubCell"/>
</dbReference>
<evidence type="ECO:0000256" key="2">
    <source>
        <dbReference type="ARBA" id="ARBA00022448"/>
    </source>
</evidence>
<comment type="subcellular location">
    <subcellularLocation>
        <location evidence="1">Cell outer membrane</location>
        <topology evidence="1">Multi-pass membrane protein</topology>
    </subcellularLocation>
</comment>
<gene>
    <name evidence="8" type="ORF">GCM10011585_05360</name>
</gene>
<dbReference type="RefSeq" id="WP_188552584.1">
    <property type="nucleotide sequence ID" value="NZ_BMGT01000001.1"/>
</dbReference>
<dbReference type="SUPFAM" id="SSF49464">
    <property type="entry name" value="Carboxypeptidase regulatory domain-like"/>
    <property type="match status" value="1"/>
</dbReference>
<protein>
    <recommendedName>
        <fullName evidence="7">TonB-dependent transporter Oar-like beta-barrel domain-containing protein</fullName>
    </recommendedName>
</protein>
<evidence type="ECO:0000313" key="9">
    <source>
        <dbReference type="Proteomes" id="UP000647241"/>
    </source>
</evidence>
<evidence type="ECO:0000256" key="1">
    <source>
        <dbReference type="ARBA" id="ARBA00004571"/>
    </source>
</evidence>
<dbReference type="Pfam" id="PF13620">
    <property type="entry name" value="CarboxypepD_reg"/>
    <property type="match status" value="1"/>
</dbReference>
<dbReference type="GO" id="GO:0015344">
    <property type="term" value="F:siderophore uptake transmembrane transporter activity"/>
    <property type="evidence" value="ECO:0007669"/>
    <property type="project" value="TreeGrafter"/>
</dbReference>
<keyword evidence="5" id="KW-0472">Membrane</keyword>
<evidence type="ECO:0000256" key="5">
    <source>
        <dbReference type="ARBA" id="ARBA00023136"/>
    </source>
</evidence>
<keyword evidence="2" id="KW-0813">Transport</keyword>
<evidence type="ECO:0000313" key="8">
    <source>
        <dbReference type="EMBL" id="GGG66460.1"/>
    </source>
</evidence>
<organism evidence="8 9">
    <name type="scientific">Edaphobacter dinghuensis</name>
    <dbReference type="NCBI Taxonomy" id="1560005"/>
    <lineage>
        <taxon>Bacteria</taxon>
        <taxon>Pseudomonadati</taxon>
        <taxon>Acidobacteriota</taxon>
        <taxon>Terriglobia</taxon>
        <taxon>Terriglobales</taxon>
        <taxon>Acidobacteriaceae</taxon>
        <taxon>Edaphobacter</taxon>
    </lineage>
</organism>
<dbReference type="InterPro" id="IPR057601">
    <property type="entry name" value="Oar-like_b-barrel"/>
</dbReference>
<dbReference type="GO" id="GO:0044718">
    <property type="term" value="P:siderophore transmembrane transport"/>
    <property type="evidence" value="ECO:0007669"/>
    <property type="project" value="TreeGrafter"/>
</dbReference>
<dbReference type="PANTHER" id="PTHR30069">
    <property type="entry name" value="TONB-DEPENDENT OUTER MEMBRANE RECEPTOR"/>
    <property type="match status" value="1"/>
</dbReference>
<keyword evidence="6" id="KW-0998">Cell outer membrane</keyword>
<evidence type="ECO:0000256" key="4">
    <source>
        <dbReference type="ARBA" id="ARBA00022692"/>
    </source>
</evidence>
<dbReference type="SUPFAM" id="SSF56935">
    <property type="entry name" value="Porins"/>
    <property type="match status" value="1"/>
</dbReference>